<name>A0ACB8DH14_DERSI</name>
<protein>
    <submittedName>
        <fullName evidence="1">Uncharacterized protein</fullName>
    </submittedName>
</protein>
<gene>
    <name evidence="1" type="ORF">HPB49_000162</name>
</gene>
<sequence length="254" mass="28754">MEAPSNSFIDTKPERLRGVFNWKFTYRNGTTAAQTSLLPARGSRVWTKRSALVVWAASNLRTPSKREQFVEEHVEVDVCGRCGDRSTSSLSEKLECLRFVGHTYYFYLCMEGALCVDYVTEKFANPVAHGMIPVVLGDYLSRAAAAPPPRSYVDTQWFPMLLHLVAHLRMVAADPDFFERHFNWRATGTIVIDCTTTIAHLEHDVALRTWPTIYVTRADDVTVCPLCIVVERRATAPVAQRRCGARESWRSVLP</sequence>
<accession>A0ACB8DH14</accession>
<dbReference type="EMBL" id="CM023480">
    <property type="protein sequence ID" value="KAH7970140.1"/>
    <property type="molecule type" value="Genomic_DNA"/>
</dbReference>
<evidence type="ECO:0000313" key="2">
    <source>
        <dbReference type="Proteomes" id="UP000821865"/>
    </source>
</evidence>
<proteinExistence type="predicted"/>
<dbReference type="Proteomes" id="UP000821865">
    <property type="component" value="Chromosome 11"/>
</dbReference>
<keyword evidence="2" id="KW-1185">Reference proteome</keyword>
<comment type="caution">
    <text evidence="1">The sequence shown here is derived from an EMBL/GenBank/DDBJ whole genome shotgun (WGS) entry which is preliminary data.</text>
</comment>
<reference evidence="1" key="1">
    <citation type="submission" date="2020-05" db="EMBL/GenBank/DDBJ databases">
        <title>Large-scale comparative analyses of tick genomes elucidate their genetic diversity and vector capacities.</title>
        <authorList>
            <person name="Jia N."/>
            <person name="Wang J."/>
            <person name="Shi W."/>
            <person name="Du L."/>
            <person name="Sun Y."/>
            <person name="Zhan W."/>
            <person name="Jiang J."/>
            <person name="Wang Q."/>
            <person name="Zhang B."/>
            <person name="Ji P."/>
            <person name="Sakyi L.B."/>
            <person name="Cui X."/>
            <person name="Yuan T."/>
            <person name="Jiang B."/>
            <person name="Yang W."/>
            <person name="Lam T.T.-Y."/>
            <person name="Chang Q."/>
            <person name="Ding S."/>
            <person name="Wang X."/>
            <person name="Zhu J."/>
            <person name="Ruan X."/>
            <person name="Zhao L."/>
            <person name="Wei J."/>
            <person name="Que T."/>
            <person name="Du C."/>
            <person name="Cheng J."/>
            <person name="Dai P."/>
            <person name="Han X."/>
            <person name="Huang E."/>
            <person name="Gao Y."/>
            <person name="Liu J."/>
            <person name="Shao H."/>
            <person name="Ye R."/>
            <person name="Li L."/>
            <person name="Wei W."/>
            <person name="Wang X."/>
            <person name="Wang C."/>
            <person name="Yang T."/>
            <person name="Huo Q."/>
            <person name="Li W."/>
            <person name="Guo W."/>
            <person name="Chen H."/>
            <person name="Zhou L."/>
            <person name="Ni X."/>
            <person name="Tian J."/>
            <person name="Zhou Y."/>
            <person name="Sheng Y."/>
            <person name="Liu T."/>
            <person name="Pan Y."/>
            <person name="Xia L."/>
            <person name="Li J."/>
            <person name="Zhao F."/>
            <person name="Cao W."/>
        </authorList>
    </citation>
    <scope>NUCLEOTIDE SEQUENCE</scope>
    <source>
        <strain evidence="1">Dsil-2018</strain>
    </source>
</reference>
<organism evidence="1 2">
    <name type="scientific">Dermacentor silvarum</name>
    <name type="common">Tick</name>
    <dbReference type="NCBI Taxonomy" id="543639"/>
    <lineage>
        <taxon>Eukaryota</taxon>
        <taxon>Metazoa</taxon>
        <taxon>Ecdysozoa</taxon>
        <taxon>Arthropoda</taxon>
        <taxon>Chelicerata</taxon>
        <taxon>Arachnida</taxon>
        <taxon>Acari</taxon>
        <taxon>Parasitiformes</taxon>
        <taxon>Ixodida</taxon>
        <taxon>Ixodoidea</taxon>
        <taxon>Ixodidae</taxon>
        <taxon>Rhipicephalinae</taxon>
        <taxon>Dermacentor</taxon>
    </lineage>
</organism>
<evidence type="ECO:0000313" key="1">
    <source>
        <dbReference type="EMBL" id="KAH7970140.1"/>
    </source>
</evidence>